<dbReference type="InterPro" id="IPR038389">
    <property type="entry name" value="PSMG2_sf"/>
</dbReference>
<dbReference type="PANTHER" id="PTHR12970:SF1">
    <property type="entry name" value="PROTEASOME ASSEMBLY CHAPERONE 2"/>
    <property type="match status" value="1"/>
</dbReference>
<protein>
    <recommendedName>
        <fullName evidence="1">Proteasome assembly chaperone 2</fullName>
    </recommendedName>
</protein>
<dbReference type="InterPro" id="IPR016562">
    <property type="entry name" value="Proteasome_assmbl_chp_2_euk"/>
</dbReference>
<evidence type="ECO:0000256" key="2">
    <source>
        <dbReference type="ARBA" id="ARBA00023186"/>
    </source>
</evidence>
<dbReference type="GO" id="GO:0000502">
    <property type="term" value="C:proteasome complex"/>
    <property type="evidence" value="ECO:0007669"/>
    <property type="project" value="UniProtKB-KW"/>
</dbReference>
<dbReference type="InterPro" id="IPR019151">
    <property type="entry name" value="Proteasome_assmbl_chaperone_2"/>
</dbReference>
<dbReference type="RefSeq" id="XP_024664985.1">
    <property type="nucleotide sequence ID" value="XM_024809218.1"/>
</dbReference>
<reference evidence="4 5" key="1">
    <citation type="submission" date="2017-04" db="EMBL/GenBank/DDBJ databases">
        <title>Genome sequencing of [Candida] sorbophila.</title>
        <authorList>
            <person name="Ahn J.O."/>
        </authorList>
    </citation>
    <scope>NUCLEOTIDE SEQUENCE [LARGE SCALE GENOMIC DNA]</scope>
    <source>
        <strain evidence="4 5">DS02</strain>
    </source>
</reference>
<comment type="caution">
    <text evidence="4">The sequence shown here is derived from an EMBL/GenBank/DDBJ whole genome shotgun (WGS) entry which is preliminary data.</text>
</comment>
<dbReference type="OrthoDB" id="6745403at2759"/>
<accession>A0A2T0FJ78</accession>
<dbReference type="GO" id="GO:0005634">
    <property type="term" value="C:nucleus"/>
    <property type="evidence" value="ECO:0007669"/>
    <property type="project" value="TreeGrafter"/>
</dbReference>
<keyword evidence="2" id="KW-0143">Chaperone</keyword>
<dbReference type="PANTHER" id="PTHR12970">
    <property type="entry name" value="PROTEASOME ASSEMBLY CHAPERONE 2"/>
    <property type="match status" value="1"/>
</dbReference>
<dbReference type="GO" id="GO:0043248">
    <property type="term" value="P:proteasome assembly"/>
    <property type="evidence" value="ECO:0007669"/>
    <property type="project" value="TreeGrafter"/>
</dbReference>
<evidence type="ECO:0000313" key="4">
    <source>
        <dbReference type="EMBL" id="PRT55040.1"/>
    </source>
</evidence>
<dbReference type="GO" id="GO:0005829">
    <property type="term" value="C:cytosol"/>
    <property type="evidence" value="ECO:0007669"/>
    <property type="project" value="TreeGrafter"/>
</dbReference>
<comment type="similarity">
    <text evidence="3">Belongs to the PSMG2 family.</text>
</comment>
<dbReference type="AlphaFoldDB" id="A0A2T0FJ78"/>
<evidence type="ECO:0000313" key="5">
    <source>
        <dbReference type="Proteomes" id="UP000238350"/>
    </source>
</evidence>
<name>A0A2T0FJ78_9ASCO</name>
<dbReference type="Gene3D" id="3.40.50.10900">
    <property type="entry name" value="PAC-like subunit"/>
    <property type="match status" value="1"/>
</dbReference>
<gene>
    <name evidence="4" type="ORF">B9G98_02661</name>
</gene>
<evidence type="ECO:0000256" key="3">
    <source>
        <dbReference type="ARBA" id="ARBA00025745"/>
    </source>
</evidence>
<dbReference type="Proteomes" id="UP000238350">
    <property type="component" value="Unassembled WGS sequence"/>
</dbReference>
<dbReference type="GeneID" id="36516409"/>
<proteinExistence type="inferred from homology"/>
<dbReference type="EMBL" id="NDIQ01000021">
    <property type="protein sequence ID" value="PRT55040.1"/>
    <property type="molecule type" value="Genomic_DNA"/>
</dbReference>
<keyword evidence="4" id="KW-0647">Proteasome</keyword>
<dbReference type="Pfam" id="PF09754">
    <property type="entry name" value="PAC2"/>
    <property type="match status" value="1"/>
</dbReference>
<dbReference type="STRING" id="45607.A0A2T0FJ78"/>
<sequence length="204" mass="22180">MATRVVLPTVSTGNVPQLALDLLIYTYGFKLVQSLDDEHLYPFAGPLDGLTLPVEQGLTTACQLFQLNDIKLIQIRSPPLPGQKSKFIHGIKSQLKGKVLVAGSANAGMKLEDLGQLRVAEYTKDTIPDRLPESGYAVEAVKALDADAIVLFTYEGDNIANAKELATILAQRLGLPSKPFQQPISWTRVYGKDIPTGVEQGLYT</sequence>
<organism evidence="4 5">
    <name type="scientific">Wickerhamiella sorbophila</name>
    <dbReference type="NCBI Taxonomy" id="45607"/>
    <lineage>
        <taxon>Eukaryota</taxon>
        <taxon>Fungi</taxon>
        <taxon>Dikarya</taxon>
        <taxon>Ascomycota</taxon>
        <taxon>Saccharomycotina</taxon>
        <taxon>Dipodascomycetes</taxon>
        <taxon>Dipodascales</taxon>
        <taxon>Trichomonascaceae</taxon>
        <taxon>Wickerhamiella</taxon>
    </lineage>
</organism>
<keyword evidence="5" id="KW-1185">Reference proteome</keyword>
<evidence type="ECO:0000256" key="1">
    <source>
        <dbReference type="ARBA" id="ARBA00019186"/>
    </source>
</evidence>